<evidence type="ECO:0000313" key="6">
    <source>
        <dbReference type="Proteomes" id="UP001154329"/>
    </source>
</evidence>
<dbReference type="PANTHER" id="PTHR12327:SF0">
    <property type="entry name" value="ALPHA-TUBULIN N-ACETYLTRANSFERASE 1"/>
    <property type="match status" value="1"/>
</dbReference>
<dbReference type="InterPro" id="IPR038746">
    <property type="entry name" value="Atat"/>
</dbReference>
<comment type="function">
    <text evidence="3">Specifically acetylates 'Lys-40' in alpha-tubulin on the lumenal side of microtubules. Promotes microtubule destabilization and accelerates microtubule dynamics; this activity may be independent of acetylation activity. Acetylates alpha-tubulin with a slow enzymatic rate, due to a catalytic site that is not optimized for acetyl transfer. Enters the microtubule through each end and diffuses quickly throughout the lumen of microtubules. Acetylates only long/old microtubules because of its slow acetylation rate since it does not have time to act on dynamically unstable microtubules before the enzyme is released.</text>
</comment>
<feature type="site" description="Crucial for catalytic activity" evidence="3">
    <location>
        <position position="48"/>
    </location>
</feature>
<feature type="domain" description="N-acetyltransferase" evidence="4">
    <location>
        <begin position="1"/>
        <end position="179"/>
    </location>
</feature>
<keyword evidence="1 3" id="KW-0808">Transferase</keyword>
<comment type="caution">
    <text evidence="3">Lacks conserved residue(s) required for the propagation of feature annotation.</text>
</comment>
<dbReference type="GO" id="GO:0005874">
    <property type="term" value="C:microtubule"/>
    <property type="evidence" value="ECO:0007669"/>
    <property type="project" value="InterPro"/>
</dbReference>
<evidence type="ECO:0000256" key="1">
    <source>
        <dbReference type="ARBA" id="ARBA00022679"/>
    </source>
</evidence>
<dbReference type="EC" id="2.3.1.108" evidence="3"/>
<evidence type="ECO:0000256" key="3">
    <source>
        <dbReference type="HAMAP-Rule" id="MF_03130"/>
    </source>
</evidence>
<dbReference type="Proteomes" id="UP001154329">
    <property type="component" value="Chromosome 4"/>
</dbReference>
<dbReference type="GO" id="GO:0070507">
    <property type="term" value="P:regulation of microtubule cytoskeleton organization"/>
    <property type="evidence" value="ECO:0007669"/>
    <property type="project" value="UniProtKB-UniRule"/>
</dbReference>
<dbReference type="CDD" id="cd04301">
    <property type="entry name" value="NAT_SF"/>
    <property type="match status" value="1"/>
</dbReference>
<dbReference type="AlphaFoldDB" id="A0A9P0JFF3"/>
<comment type="similarity">
    <text evidence="3">Belongs to the acetyltransferase ATAT1 family.</text>
</comment>
<accession>A0A9P0JFF3</accession>
<keyword evidence="2 3" id="KW-0012">Acyltransferase</keyword>
<proteinExistence type="inferred from homology"/>
<reference evidence="5" key="2">
    <citation type="submission" date="2022-10" db="EMBL/GenBank/DDBJ databases">
        <authorList>
            <consortium name="ENA_rothamsted_submissions"/>
            <consortium name="culmorum"/>
            <person name="King R."/>
        </authorList>
    </citation>
    <scope>NUCLEOTIDE SEQUENCE</scope>
</reference>
<reference evidence="5" key="1">
    <citation type="submission" date="2022-02" db="EMBL/GenBank/DDBJ databases">
        <authorList>
            <person name="King R."/>
        </authorList>
    </citation>
    <scope>NUCLEOTIDE SEQUENCE</scope>
</reference>
<evidence type="ECO:0000256" key="2">
    <source>
        <dbReference type="ARBA" id="ARBA00023315"/>
    </source>
</evidence>
<dbReference type="Gene3D" id="3.40.630.30">
    <property type="match status" value="1"/>
</dbReference>
<keyword evidence="6" id="KW-1185">Reference proteome</keyword>
<protein>
    <recommendedName>
        <fullName evidence="3">Alpha-tubulin N-acetyltransferase</fullName>
        <shortName evidence="3">Alpha-TAT</shortName>
        <shortName evidence="3">TAT</shortName>
        <ecNumber evidence="3">2.3.1.108</ecNumber>
    </recommendedName>
    <alternativeName>
        <fullName evidence="3">Acetyltransferase mec-17 homolog</fullName>
    </alternativeName>
</protein>
<dbReference type="InterPro" id="IPR007965">
    <property type="entry name" value="GNAT_ATAT"/>
</dbReference>
<dbReference type="OrthoDB" id="447510at2759"/>
<dbReference type="HAMAP" id="MF_03130">
    <property type="entry name" value="mec17"/>
    <property type="match status" value="1"/>
</dbReference>
<dbReference type="GO" id="GO:0019799">
    <property type="term" value="F:tubulin N-acetyltransferase activity"/>
    <property type="evidence" value="ECO:0007669"/>
    <property type="project" value="UniProtKB-UniRule"/>
</dbReference>
<dbReference type="EMBL" id="OU899037">
    <property type="protein sequence ID" value="CAH1736956.1"/>
    <property type="molecule type" value="Genomic_DNA"/>
</dbReference>
<dbReference type="PANTHER" id="PTHR12327">
    <property type="entry name" value="ALPHA-TUBULIN N-ACETYLTRANSFERASE 1"/>
    <property type="match status" value="1"/>
</dbReference>
<dbReference type="GO" id="GO:0048666">
    <property type="term" value="P:neuron development"/>
    <property type="evidence" value="ECO:0007669"/>
    <property type="project" value="UniProtKB-UniRule"/>
</dbReference>
<evidence type="ECO:0000259" key="4">
    <source>
        <dbReference type="PROSITE" id="PS51730"/>
    </source>
</evidence>
<comment type="catalytic activity">
    <reaction evidence="3">
        <text>L-lysyl-[alpha-tubulin] + acetyl-CoA = N(6)-acetyl-L-lysyl-[alpha-tubulin] + CoA + H(+)</text>
        <dbReference type="Rhea" id="RHEA:15277"/>
        <dbReference type="Rhea" id="RHEA-COMP:11278"/>
        <dbReference type="Rhea" id="RHEA-COMP:11279"/>
        <dbReference type="ChEBI" id="CHEBI:15378"/>
        <dbReference type="ChEBI" id="CHEBI:29969"/>
        <dbReference type="ChEBI" id="CHEBI:57287"/>
        <dbReference type="ChEBI" id="CHEBI:57288"/>
        <dbReference type="ChEBI" id="CHEBI:61930"/>
        <dbReference type="EC" id="2.3.1.108"/>
    </reaction>
</comment>
<sequence>MEFNSFTNSEVLKIDNTLTAVGYENNVDLRNKMGWMVDEMGKVSAMAQELKSPITSAEMLINSDHVLYMMIEHNSSPHFVIVGILKMGWKKLCLYNKAVGSCKETMVYCLMDFYIHESRQHKGYGKYLIDYMLRDMHLCAKNLAIEKPTKNLLQFMWKHFQLSKLVNQGNYFIIYEEFFDDTFNERSCNNYIGNGSLVSACTCQSSILGQPEIQTHRKTTGEIAQENAMYSELYYNPGINYVENQIKEVNAFQNVQQDRNPAKRDQIFHQNYLIQNMLNDNSI</sequence>
<evidence type="ECO:0000313" key="5">
    <source>
        <dbReference type="EMBL" id="CAH1736956.1"/>
    </source>
</evidence>
<gene>
    <name evidence="5" type="ORF">APHIGO_LOCUS10580</name>
</gene>
<dbReference type="PROSITE" id="PS51730">
    <property type="entry name" value="GNAT_ATAT"/>
    <property type="match status" value="1"/>
</dbReference>
<name>A0A9P0JFF3_APHGO</name>
<organism evidence="5 6">
    <name type="scientific">Aphis gossypii</name>
    <name type="common">Cotton aphid</name>
    <dbReference type="NCBI Taxonomy" id="80765"/>
    <lineage>
        <taxon>Eukaryota</taxon>
        <taxon>Metazoa</taxon>
        <taxon>Ecdysozoa</taxon>
        <taxon>Arthropoda</taxon>
        <taxon>Hexapoda</taxon>
        <taxon>Insecta</taxon>
        <taxon>Pterygota</taxon>
        <taxon>Neoptera</taxon>
        <taxon>Paraneoptera</taxon>
        <taxon>Hemiptera</taxon>
        <taxon>Sternorrhyncha</taxon>
        <taxon>Aphidomorpha</taxon>
        <taxon>Aphidoidea</taxon>
        <taxon>Aphididae</taxon>
        <taxon>Aphidini</taxon>
        <taxon>Aphis</taxon>
        <taxon>Aphis</taxon>
    </lineage>
</organism>
<dbReference type="Pfam" id="PF05301">
    <property type="entry name" value="Acetyltransf_16"/>
    <property type="match status" value="1"/>
</dbReference>